<name>A0A915Q1G5_9BILA</name>
<evidence type="ECO:0000313" key="1">
    <source>
        <dbReference type="Proteomes" id="UP000887581"/>
    </source>
</evidence>
<proteinExistence type="predicted"/>
<accession>A0A915Q1G5</accession>
<dbReference type="WBParaSite" id="sdigi.contig74.g3667.t1">
    <property type="protein sequence ID" value="sdigi.contig74.g3667.t1"/>
    <property type="gene ID" value="sdigi.contig74.g3667"/>
</dbReference>
<dbReference type="Proteomes" id="UP000887581">
    <property type="component" value="Unplaced"/>
</dbReference>
<reference evidence="2" key="1">
    <citation type="submission" date="2022-11" db="UniProtKB">
        <authorList>
            <consortium name="WormBaseParasite"/>
        </authorList>
    </citation>
    <scope>IDENTIFICATION</scope>
</reference>
<evidence type="ECO:0000313" key="2">
    <source>
        <dbReference type="WBParaSite" id="sdigi.contig74.g3667.t1"/>
    </source>
</evidence>
<organism evidence="1 2">
    <name type="scientific">Setaria digitata</name>
    <dbReference type="NCBI Taxonomy" id="48799"/>
    <lineage>
        <taxon>Eukaryota</taxon>
        <taxon>Metazoa</taxon>
        <taxon>Ecdysozoa</taxon>
        <taxon>Nematoda</taxon>
        <taxon>Chromadorea</taxon>
        <taxon>Rhabditida</taxon>
        <taxon>Spirurina</taxon>
        <taxon>Spiruromorpha</taxon>
        <taxon>Filarioidea</taxon>
        <taxon>Setariidae</taxon>
        <taxon>Setaria</taxon>
    </lineage>
</organism>
<keyword evidence="1" id="KW-1185">Reference proteome</keyword>
<dbReference type="AlphaFoldDB" id="A0A915Q1G5"/>
<protein>
    <submittedName>
        <fullName evidence="2">Uncharacterized protein</fullName>
    </submittedName>
</protein>
<sequence length="75" mass="8461">MLAAFRRPLPKDICRNRSIKRALSPVSIPEICAEMHVGHLPNPLGNISNSLLDPEVGLLRELVSAMRVVRRDRTY</sequence>